<name>A0A6J4J4D2_9CHLR</name>
<dbReference type="PANTHER" id="PTHR45947:SF3">
    <property type="entry name" value="SULFOQUINOVOSYL TRANSFERASE SQD2"/>
    <property type="match status" value="1"/>
</dbReference>
<gene>
    <name evidence="2" type="ORF">AVDCRST_MAG77-3736</name>
</gene>
<dbReference type="Pfam" id="PF13524">
    <property type="entry name" value="Glyco_trans_1_2"/>
    <property type="match status" value="1"/>
</dbReference>
<evidence type="ECO:0000259" key="1">
    <source>
        <dbReference type="Pfam" id="PF13524"/>
    </source>
</evidence>
<dbReference type="GO" id="GO:0016757">
    <property type="term" value="F:glycosyltransferase activity"/>
    <property type="evidence" value="ECO:0007669"/>
    <property type="project" value="TreeGrafter"/>
</dbReference>
<dbReference type="InterPro" id="IPR050194">
    <property type="entry name" value="Glycosyltransferase_grp1"/>
</dbReference>
<feature type="domain" description="Spore protein YkvP/CgeB glycosyl transferase-like" evidence="1">
    <location>
        <begin position="216"/>
        <end position="370"/>
    </location>
</feature>
<organism evidence="2">
    <name type="scientific">uncultured Chloroflexota bacterium</name>
    <dbReference type="NCBI Taxonomy" id="166587"/>
    <lineage>
        <taxon>Bacteria</taxon>
        <taxon>Bacillati</taxon>
        <taxon>Chloroflexota</taxon>
        <taxon>environmental samples</taxon>
    </lineage>
</organism>
<dbReference type="PANTHER" id="PTHR45947">
    <property type="entry name" value="SULFOQUINOVOSYL TRANSFERASE SQD2"/>
    <property type="match status" value="1"/>
</dbReference>
<dbReference type="CDD" id="cd03801">
    <property type="entry name" value="GT4_PimA-like"/>
    <property type="match status" value="1"/>
</dbReference>
<accession>A0A6J4J4D2</accession>
<dbReference type="Gene3D" id="3.40.50.2000">
    <property type="entry name" value="Glycogen Phosphorylase B"/>
    <property type="match status" value="2"/>
</dbReference>
<protein>
    <submittedName>
        <fullName evidence="2">Spore_germination_protein_CgeB</fullName>
    </submittedName>
</protein>
<dbReference type="SUPFAM" id="SSF53756">
    <property type="entry name" value="UDP-Glycosyltransferase/glycogen phosphorylase"/>
    <property type="match status" value="1"/>
</dbReference>
<evidence type="ECO:0000313" key="2">
    <source>
        <dbReference type="EMBL" id="CAA9267483.1"/>
    </source>
</evidence>
<dbReference type="AlphaFoldDB" id="A0A6J4J4D2"/>
<dbReference type="InterPro" id="IPR055259">
    <property type="entry name" value="YkvP/CgeB_Glyco_trans-like"/>
</dbReference>
<reference evidence="2" key="1">
    <citation type="submission" date="2020-02" db="EMBL/GenBank/DDBJ databases">
        <authorList>
            <person name="Meier V. D."/>
        </authorList>
    </citation>
    <scope>NUCLEOTIDE SEQUENCE</scope>
    <source>
        <strain evidence="2">AVDCRST_MAG77</strain>
    </source>
</reference>
<sequence length="403" mass="46159">MSLRFALFYHSVRSDWNHGNAHFLRGMVRSLVQMGHEAVVYEERRGWSVSNLVAEHGLSPLVAFRRRFPFVTTRLYDPTPTETAALERRLAEELAGVDVVVVHEWPGVENPQLVELLARLKRRCGFLLFFHDTHYRILTQPEAVERLGLERFDSVLAYGPSIAAEYRRRGVADVHVVHEAADVALFHPAPPDLERPVDDALFIGNWGDEDRARELREYLLRPARRFRGARRFAIYGVRYPPEVLDQLRRHYGVEYRGWLPNADAPQAFAQTRVALHVVRQQYMQALPGIPTIRVFEALACGTALVSTRWPDVDGLFREGQDYLVVDTKKDMLEALDWLWHDHDAREKLGRSGVARVLAHHTCRHRAEQLLTIVARLRQPQTAIAVPSPQQKAISAPRHAALAR</sequence>
<dbReference type="EMBL" id="CADCTC010000170">
    <property type="protein sequence ID" value="CAA9267483.1"/>
    <property type="molecule type" value="Genomic_DNA"/>
</dbReference>
<proteinExistence type="predicted"/>